<evidence type="ECO:0000256" key="3">
    <source>
        <dbReference type="ARBA" id="ARBA00023163"/>
    </source>
</evidence>
<dbReference type="AlphaFoldDB" id="A0A7X1E5U5"/>
<dbReference type="PANTHER" id="PTHR43132">
    <property type="entry name" value="ARSENICAL RESISTANCE OPERON REPRESSOR ARSR-RELATED"/>
    <property type="match status" value="1"/>
</dbReference>
<keyword evidence="1" id="KW-0805">Transcription regulation</keyword>
<evidence type="ECO:0000313" key="5">
    <source>
        <dbReference type="EMBL" id="MBC2603514.1"/>
    </source>
</evidence>
<dbReference type="InterPro" id="IPR011991">
    <property type="entry name" value="ArsR-like_HTH"/>
</dbReference>
<dbReference type="GO" id="GO:0003700">
    <property type="term" value="F:DNA-binding transcription factor activity"/>
    <property type="evidence" value="ECO:0007669"/>
    <property type="project" value="InterPro"/>
</dbReference>
<dbReference type="InterPro" id="IPR036390">
    <property type="entry name" value="WH_DNA-bd_sf"/>
</dbReference>
<proteinExistence type="predicted"/>
<dbReference type="RefSeq" id="WP_185694142.1">
    <property type="nucleotide sequence ID" value="NZ_JACHVA010000127.1"/>
</dbReference>
<dbReference type="PRINTS" id="PR00778">
    <property type="entry name" value="HTHARSR"/>
</dbReference>
<dbReference type="CDD" id="cd00090">
    <property type="entry name" value="HTH_ARSR"/>
    <property type="match status" value="1"/>
</dbReference>
<evidence type="ECO:0000256" key="1">
    <source>
        <dbReference type="ARBA" id="ARBA00023015"/>
    </source>
</evidence>
<sequence length="117" mass="12534">MVASKTDLFTEEQSSLAAFAGALAHPARIAIIGFLQENGEASSGMIVNAMPLAQATVSQHLTALRKAGLLNQRPCGKKICYSINCEEVLRFCHSFQCTLGTAGEPPPPRESHCCEDE</sequence>
<dbReference type="PROSITE" id="PS50987">
    <property type="entry name" value="HTH_ARSR_2"/>
    <property type="match status" value="1"/>
</dbReference>
<reference evidence="5 6" key="1">
    <citation type="submission" date="2020-07" db="EMBL/GenBank/DDBJ databases">
        <authorList>
            <person name="Feng X."/>
        </authorList>
    </citation>
    <scope>NUCLEOTIDE SEQUENCE [LARGE SCALE GENOMIC DNA]</scope>
    <source>
        <strain evidence="5 6">JCM14086</strain>
    </source>
</reference>
<keyword evidence="2" id="KW-0238">DNA-binding</keyword>
<dbReference type="GO" id="GO:0003677">
    <property type="term" value="F:DNA binding"/>
    <property type="evidence" value="ECO:0007669"/>
    <property type="project" value="UniProtKB-KW"/>
</dbReference>
<dbReference type="InterPro" id="IPR051011">
    <property type="entry name" value="Metal_resp_trans_reg"/>
</dbReference>
<accession>A0A7X1E5U5</accession>
<dbReference type="NCBIfam" id="NF033788">
    <property type="entry name" value="HTH_metalloreg"/>
    <property type="match status" value="1"/>
</dbReference>
<dbReference type="InterPro" id="IPR001845">
    <property type="entry name" value="HTH_ArsR_DNA-bd_dom"/>
</dbReference>
<comment type="caution">
    <text evidence="5">The sequence shown here is derived from an EMBL/GenBank/DDBJ whole genome shotgun (WGS) entry which is preliminary data.</text>
</comment>
<organism evidence="5 6">
    <name type="scientific">Puniceicoccus vermicola</name>
    <dbReference type="NCBI Taxonomy" id="388746"/>
    <lineage>
        <taxon>Bacteria</taxon>
        <taxon>Pseudomonadati</taxon>
        <taxon>Verrucomicrobiota</taxon>
        <taxon>Opitutia</taxon>
        <taxon>Puniceicoccales</taxon>
        <taxon>Puniceicoccaceae</taxon>
        <taxon>Puniceicoccus</taxon>
    </lineage>
</organism>
<dbReference type="EMBL" id="JACHVA010000127">
    <property type="protein sequence ID" value="MBC2603514.1"/>
    <property type="molecule type" value="Genomic_DNA"/>
</dbReference>
<dbReference type="SMART" id="SM00418">
    <property type="entry name" value="HTH_ARSR"/>
    <property type="match status" value="1"/>
</dbReference>
<dbReference type="SUPFAM" id="SSF46785">
    <property type="entry name" value="Winged helix' DNA-binding domain"/>
    <property type="match status" value="1"/>
</dbReference>
<dbReference type="PANTHER" id="PTHR43132:SF2">
    <property type="entry name" value="ARSENICAL RESISTANCE OPERON REPRESSOR ARSR-RELATED"/>
    <property type="match status" value="1"/>
</dbReference>
<dbReference type="Gene3D" id="1.10.10.10">
    <property type="entry name" value="Winged helix-like DNA-binding domain superfamily/Winged helix DNA-binding domain"/>
    <property type="match status" value="1"/>
</dbReference>
<name>A0A7X1E5U5_9BACT</name>
<keyword evidence="6" id="KW-1185">Reference proteome</keyword>
<dbReference type="Pfam" id="PF12840">
    <property type="entry name" value="HTH_20"/>
    <property type="match status" value="1"/>
</dbReference>
<dbReference type="InterPro" id="IPR036388">
    <property type="entry name" value="WH-like_DNA-bd_sf"/>
</dbReference>
<feature type="domain" description="HTH arsR-type" evidence="4">
    <location>
        <begin position="8"/>
        <end position="103"/>
    </location>
</feature>
<evidence type="ECO:0000259" key="4">
    <source>
        <dbReference type="PROSITE" id="PS50987"/>
    </source>
</evidence>
<dbReference type="Proteomes" id="UP000525652">
    <property type="component" value="Unassembled WGS sequence"/>
</dbReference>
<evidence type="ECO:0000256" key="2">
    <source>
        <dbReference type="ARBA" id="ARBA00023125"/>
    </source>
</evidence>
<keyword evidence="3" id="KW-0804">Transcription</keyword>
<protein>
    <submittedName>
        <fullName evidence="5">Helix-turn-helix transcriptional regulator</fullName>
    </submittedName>
</protein>
<gene>
    <name evidence="5" type="ORF">H5P30_17160</name>
</gene>
<evidence type="ECO:0000313" key="6">
    <source>
        <dbReference type="Proteomes" id="UP000525652"/>
    </source>
</evidence>